<keyword evidence="3 10" id="KW-0444">Lipid biosynthesis</keyword>
<dbReference type="KEGG" id="ptan:CRYO30217_03147"/>
<evidence type="ECO:0000256" key="3">
    <source>
        <dbReference type="ARBA" id="ARBA00022516"/>
    </source>
</evidence>
<dbReference type="EMBL" id="OU015584">
    <property type="protein sequence ID" value="CAG5086502.1"/>
    <property type="molecule type" value="Genomic_DNA"/>
</dbReference>
<name>A0A916JPY1_9FLAO</name>
<comment type="pathway">
    <text evidence="10">Lipid metabolism; phospholipid metabolism.</text>
</comment>
<evidence type="ECO:0000256" key="1">
    <source>
        <dbReference type="ARBA" id="ARBA00001232"/>
    </source>
</evidence>
<dbReference type="RefSeq" id="WP_258543335.1">
    <property type="nucleotide sequence ID" value="NZ_OU015584.1"/>
</dbReference>
<evidence type="ECO:0000313" key="11">
    <source>
        <dbReference type="EMBL" id="CAG5086502.1"/>
    </source>
</evidence>
<comment type="catalytic activity">
    <reaction evidence="1 10">
        <text>a fatty acyl-[ACP] + phosphate = an acyl phosphate + holo-[ACP]</text>
        <dbReference type="Rhea" id="RHEA:42292"/>
        <dbReference type="Rhea" id="RHEA-COMP:9685"/>
        <dbReference type="Rhea" id="RHEA-COMP:14125"/>
        <dbReference type="ChEBI" id="CHEBI:43474"/>
        <dbReference type="ChEBI" id="CHEBI:59918"/>
        <dbReference type="ChEBI" id="CHEBI:64479"/>
        <dbReference type="ChEBI" id="CHEBI:138651"/>
        <dbReference type="EC" id="2.3.1.274"/>
    </reaction>
</comment>
<evidence type="ECO:0000256" key="8">
    <source>
        <dbReference type="ARBA" id="ARBA00024069"/>
    </source>
</evidence>
<dbReference type="GO" id="GO:0006633">
    <property type="term" value="P:fatty acid biosynthetic process"/>
    <property type="evidence" value="ECO:0007669"/>
    <property type="project" value="UniProtKB-UniRule"/>
</dbReference>
<keyword evidence="12" id="KW-1185">Reference proteome</keyword>
<accession>A0A916JPY1</accession>
<protein>
    <recommendedName>
        <fullName evidence="8 10">Phosphate acyltransferase</fullName>
        <ecNumber evidence="8 10">2.3.1.274</ecNumber>
    </recommendedName>
    <alternativeName>
        <fullName evidence="10">Acyl-ACP phosphotransacylase</fullName>
    </alternativeName>
    <alternativeName>
        <fullName evidence="10">Acyl-[acyl-carrier-protein]--phosphate acyltransferase</fullName>
    </alternativeName>
    <alternativeName>
        <fullName evidence="10">Phosphate-acyl-ACP acyltransferase</fullName>
    </alternativeName>
</protein>
<dbReference type="HAMAP" id="MF_00019">
    <property type="entry name" value="PlsX"/>
    <property type="match status" value="1"/>
</dbReference>
<dbReference type="NCBIfam" id="TIGR00182">
    <property type="entry name" value="plsX"/>
    <property type="match status" value="1"/>
</dbReference>
<dbReference type="PANTHER" id="PTHR30100:SF1">
    <property type="entry name" value="PHOSPHATE ACYLTRANSFERASE"/>
    <property type="match status" value="1"/>
</dbReference>
<keyword evidence="7 10" id="KW-1208">Phospholipid metabolism</keyword>
<keyword evidence="11" id="KW-0012">Acyltransferase</keyword>
<organism evidence="11 12">
    <name type="scientific">Parvicella tangerina</name>
    <dbReference type="NCBI Taxonomy" id="2829795"/>
    <lineage>
        <taxon>Bacteria</taxon>
        <taxon>Pseudomonadati</taxon>
        <taxon>Bacteroidota</taxon>
        <taxon>Flavobacteriia</taxon>
        <taxon>Flavobacteriales</taxon>
        <taxon>Parvicellaceae</taxon>
        <taxon>Parvicella</taxon>
    </lineage>
</organism>
<comment type="function">
    <text evidence="10">Catalyzes the reversible formation of acyl-phosphate (acyl-PO(4)) from acyl-[acyl-carrier-protein] (acyl-ACP). This enzyme utilizes acyl-ACP as fatty acyl donor, but not acyl-CoA.</text>
</comment>
<evidence type="ECO:0000256" key="9">
    <source>
        <dbReference type="ARBA" id="ARBA00046608"/>
    </source>
</evidence>
<keyword evidence="6 10" id="KW-0594">Phospholipid biosynthesis</keyword>
<evidence type="ECO:0000256" key="4">
    <source>
        <dbReference type="ARBA" id="ARBA00022679"/>
    </source>
</evidence>
<proteinExistence type="inferred from homology"/>
<dbReference type="PIRSF" id="PIRSF002465">
    <property type="entry name" value="Phsphlp_syn_PlsX"/>
    <property type="match status" value="1"/>
</dbReference>
<evidence type="ECO:0000256" key="7">
    <source>
        <dbReference type="ARBA" id="ARBA00023264"/>
    </source>
</evidence>
<dbReference type="InterPro" id="IPR003664">
    <property type="entry name" value="FA_synthesis"/>
</dbReference>
<dbReference type="AlphaFoldDB" id="A0A916JPY1"/>
<dbReference type="InterPro" id="IPR012281">
    <property type="entry name" value="Phospholipid_synth_PlsX-like"/>
</dbReference>
<comment type="subunit">
    <text evidence="9 10">Homodimer. Probably interacts with PlsY.</text>
</comment>
<sequence>MKVAIDIYGGDYAPKVTIEGAIMALESMDKDDQIILIGDENLAKEKIKSLGGNVTDFDFIHAPDMIEMDAHPVKALKQKPYSSISVGFHYLAKGEIDAFSSAGNSGAMMVGAMYSVKAITGVYRPCITSILPKEDGGAGIILDVGVIADCKPDVLYQFGILGSIYAESVYGIKDPKVALLNIGEEEEKGNLLTQATYKLMKDSNDFNFVGNVEARDVFDSTSDVIVCDGFTGNVVLKEAEAFYKILAKRGMLDDYFKRFNYELYGGTPILGVNGNVLIGHGISSSTAIKNMLLLSRDVAKAKLPERIKNAFK</sequence>
<evidence type="ECO:0000256" key="10">
    <source>
        <dbReference type="HAMAP-Rule" id="MF_00019"/>
    </source>
</evidence>
<evidence type="ECO:0000313" key="12">
    <source>
        <dbReference type="Proteomes" id="UP000683507"/>
    </source>
</evidence>
<dbReference type="Pfam" id="PF02504">
    <property type="entry name" value="FA_synthesis"/>
    <property type="match status" value="1"/>
</dbReference>
<dbReference type="SUPFAM" id="SSF53659">
    <property type="entry name" value="Isocitrate/Isopropylmalate dehydrogenase-like"/>
    <property type="match status" value="1"/>
</dbReference>
<keyword evidence="4 10" id="KW-0808">Transferase</keyword>
<dbReference type="GO" id="GO:0043811">
    <property type="term" value="F:phosphate:acyl-[acyl carrier protein] acyltransferase activity"/>
    <property type="evidence" value="ECO:0007669"/>
    <property type="project" value="UniProtKB-UniRule"/>
</dbReference>
<gene>
    <name evidence="10 11" type="primary">plsX</name>
    <name evidence="11" type="ORF">CRYO30217_03147</name>
</gene>
<dbReference type="Gene3D" id="3.40.718.10">
    <property type="entry name" value="Isopropylmalate Dehydrogenase"/>
    <property type="match status" value="1"/>
</dbReference>
<evidence type="ECO:0000256" key="6">
    <source>
        <dbReference type="ARBA" id="ARBA00023209"/>
    </source>
</evidence>
<reference evidence="11" key="1">
    <citation type="submission" date="2021-04" db="EMBL/GenBank/DDBJ databases">
        <authorList>
            <person name="Rodrigo-Torres L."/>
            <person name="Arahal R. D."/>
            <person name="Lucena T."/>
        </authorList>
    </citation>
    <scope>NUCLEOTIDE SEQUENCE</scope>
    <source>
        <strain evidence="11">AS29M-1</strain>
    </source>
</reference>
<comment type="subcellular location">
    <subcellularLocation>
        <location evidence="10">Cytoplasm</location>
    </subcellularLocation>
    <text evidence="10">Associated with the membrane possibly through PlsY.</text>
</comment>
<keyword evidence="5 10" id="KW-0443">Lipid metabolism</keyword>
<dbReference type="PANTHER" id="PTHR30100">
    <property type="entry name" value="FATTY ACID/PHOSPHOLIPID SYNTHESIS PROTEIN PLSX"/>
    <property type="match status" value="1"/>
</dbReference>
<dbReference type="Proteomes" id="UP000683507">
    <property type="component" value="Chromosome"/>
</dbReference>
<keyword evidence="2 10" id="KW-0963">Cytoplasm</keyword>
<evidence type="ECO:0000256" key="5">
    <source>
        <dbReference type="ARBA" id="ARBA00023098"/>
    </source>
</evidence>
<dbReference type="GO" id="GO:0005737">
    <property type="term" value="C:cytoplasm"/>
    <property type="evidence" value="ECO:0007669"/>
    <property type="project" value="UniProtKB-SubCell"/>
</dbReference>
<comment type="similarity">
    <text evidence="10">Belongs to the PlsX family.</text>
</comment>
<evidence type="ECO:0000256" key="2">
    <source>
        <dbReference type="ARBA" id="ARBA00022490"/>
    </source>
</evidence>
<dbReference type="EC" id="2.3.1.274" evidence="8 10"/>
<dbReference type="GO" id="GO:0008654">
    <property type="term" value="P:phospholipid biosynthetic process"/>
    <property type="evidence" value="ECO:0007669"/>
    <property type="project" value="UniProtKB-KW"/>
</dbReference>